<dbReference type="Gramene" id="TKW14735">
    <property type="protein sequence ID" value="TKW14735"/>
    <property type="gene ID" value="SEVIR_5G185700v2"/>
</dbReference>
<accession>A0A4U6UIA9</accession>
<reference evidence="2" key="1">
    <citation type="submission" date="2019-03" db="EMBL/GenBank/DDBJ databases">
        <title>WGS assembly of Setaria viridis.</title>
        <authorList>
            <person name="Huang P."/>
            <person name="Jenkins J."/>
            <person name="Grimwood J."/>
            <person name="Barry K."/>
            <person name="Healey A."/>
            <person name="Mamidi S."/>
            <person name="Sreedasyam A."/>
            <person name="Shu S."/>
            <person name="Feldman M."/>
            <person name="Wu J."/>
            <person name="Yu Y."/>
            <person name="Chen C."/>
            <person name="Johnson J."/>
            <person name="Rokhsar D."/>
            <person name="Baxter I."/>
            <person name="Schmutz J."/>
            <person name="Brutnell T."/>
            <person name="Kellogg E."/>
        </authorList>
    </citation>
    <scope>NUCLEOTIDE SEQUENCE [LARGE SCALE GENOMIC DNA]</scope>
</reference>
<evidence type="ECO:0000313" key="3">
    <source>
        <dbReference type="Proteomes" id="UP000298652"/>
    </source>
</evidence>
<organism evidence="2 3">
    <name type="scientific">Setaria viridis</name>
    <name type="common">Green bristlegrass</name>
    <name type="synonym">Setaria italica subsp. viridis</name>
    <dbReference type="NCBI Taxonomy" id="4556"/>
    <lineage>
        <taxon>Eukaryota</taxon>
        <taxon>Viridiplantae</taxon>
        <taxon>Streptophyta</taxon>
        <taxon>Embryophyta</taxon>
        <taxon>Tracheophyta</taxon>
        <taxon>Spermatophyta</taxon>
        <taxon>Magnoliopsida</taxon>
        <taxon>Liliopsida</taxon>
        <taxon>Poales</taxon>
        <taxon>Poaceae</taxon>
        <taxon>PACMAD clade</taxon>
        <taxon>Panicoideae</taxon>
        <taxon>Panicodae</taxon>
        <taxon>Paniceae</taxon>
        <taxon>Cenchrinae</taxon>
        <taxon>Setaria</taxon>
    </lineage>
</organism>
<evidence type="ECO:0000256" key="1">
    <source>
        <dbReference type="SAM" id="MobiDB-lite"/>
    </source>
</evidence>
<name>A0A4U6UIA9_SETVI</name>
<gene>
    <name evidence="2" type="ORF">SEVIR_5G185700v2</name>
</gene>
<feature type="compositionally biased region" description="Basic and acidic residues" evidence="1">
    <location>
        <begin position="12"/>
        <end position="25"/>
    </location>
</feature>
<evidence type="ECO:0000313" key="2">
    <source>
        <dbReference type="EMBL" id="TKW14735.1"/>
    </source>
</evidence>
<protein>
    <submittedName>
        <fullName evidence="2">Uncharacterized protein</fullName>
    </submittedName>
</protein>
<proteinExistence type="predicted"/>
<dbReference type="EMBL" id="CM016556">
    <property type="protein sequence ID" value="TKW14735.1"/>
    <property type="molecule type" value="Genomic_DNA"/>
</dbReference>
<dbReference type="AlphaFoldDB" id="A0A4U6UIA9"/>
<feature type="compositionally biased region" description="Polar residues" evidence="1">
    <location>
        <begin position="1"/>
        <end position="11"/>
    </location>
</feature>
<keyword evidence="3" id="KW-1185">Reference proteome</keyword>
<dbReference type="Proteomes" id="UP000298652">
    <property type="component" value="Chromosome 5"/>
</dbReference>
<feature type="region of interest" description="Disordered" evidence="1">
    <location>
        <begin position="1"/>
        <end position="51"/>
    </location>
</feature>
<sequence length="99" mass="11208">MKGQGFNQTEQVRGDAGHDRGHGGQDEESEATRIQGASGSRGRCPRPELQPVVDRQYYTTYTSELAVRVQFTHHNQRYDHRSKSSPINKIVQGINKEQI</sequence>